<evidence type="ECO:0000256" key="2">
    <source>
        <dbReference type="ARBA" id="ARBA00010199"/>
    </source>
</evidence>
<dbReference type="InterPro" id="IPR044644">
    <property type="entry name" value="DinF-like"/>
</dbReference>
<feature type="transmembrane region" description="Helical" evidence="6">
    <location>
        <begin position="81"/>
        <end position="105"/>
    </location>
</feature>
<dbReference type="Pfam" id="PF01554">
    <property type="entry name" value="MatE"/>
    <property type="match status" value="2"/>
</dbReference>
<dbReference type="GO" id="GO:0005886">
    <property type="term" value="C:plasma membrane"/>
    <property type="evidence" value="ECO:0007669"/>
    <property type="project" value="TreeGrafter"/>
</dbReference>
<dbReference type="GO" id="GO:0015297">
    <property type="term" value="F:antiporter activity"/>
    <property type="evidence" value="ECO:0007669"/>
    <property type="project" value="InterPro"/>
</dbReference>
<dbReference type="GO" id="GO:0042910">
    <property type="term" value="F:xenobiotic transmembrane transporter activity"/>
    <property type="evidence" value="ECO:0007669"/>
    <property type="project" value="InterPro"/>
</dbReference>
<evidence type="ECO:0000313" key="7">
    <source>
        <dbReference type="EMBL" id="MBA2872922.1"/>
    </source>
</evidence>
<proteinExistence type="inferred from homology"/>
<dbReference type="InterPro" id="IPR002528">
    <property type="entry name" value="MATE_fam"/>
</dbReference>
<sequence>MTHRAYLSLAIPLIISTMTTPLLGAVDTAVVGQLPDPAYIGGVAVGTMIFNTMYWLFGFLRVSTSGFTAQAYGAQDSKQCFLYLVRPFLIALAIGIIFILFQWPIKHTALTLIHPDENVMTFADEYFSIRIWGAPFTLANYVILGWFMGISRVKISLFLQVFMNLLNVVLDLLFVNILHQDVKGVATATLISEAAAFLIGMYIVLKSSNLRLSAISNNELWNVGEFKKMMSVNRDLFIRTICLLTVFNLFTARGASFGTEILAANAVLIQIHYIMAYFLDGFANASSILVGKAVGANDETLYKRTLSLSSQWAIISPLFMMLIYILFKDSIIPVFTKNQNVIELARSYSIWVAIFPLAASFGLILYGVFTGATETAPIRNSMLISLAVYIAFLLIFIPMFHNHGLWLAFIIFSLGRSLFLAMYVPMLNRTLFRKRGAINAIS</sequence>
<evidence type="ECO:0000256" key="5">
    <source>
        <dbReference type="ARBA" id="ARBA00023136"/>
    </source>
</evidence>
<evidence type="ECO:0000313" key="8">
    <source>
        <dbReference type="Proteomes" id="UP000580891"/>
    </source>
</evidence>
<evidence type="ECO:0000256" key="4">
    <source>
        <dbReference type="ARBA" id="ARBA00022989"/>
    </source>
</evidence>
<dbReference type="RefSeq" id="WP_181538667.1">
    <property type="nucleotide sequence ID" value="NZ_JACDUU010000010.1"/>
</dbReference>
<comment type="similarity">
    <text evidence="2">Belongs to the multi antimicrobial extrusion (MATE) (TC 2.A.66.1) family.</text>
</comment>
<dbReference type="Proteomes" id="UP000580891">
    <property type="component" value="Unassembled WGS sequence"/>
</dbReference>
<dbReference type="AlphaFoldDB" id="A0A7V9Z2R0"/>
<keyword evidence="3 6" id="KW-0812">Transmembrane</keyword>
<dbReference type="PANTHER" id="PTHR42893:SF46">
    <property type="entry name" value="PROTEIN DETOXIFICATION 44, CHLOROPLASTIC"/>
    <property type="match status" value="1"/>
</dbReference>
<evidence type="ECO:0000256" key="3">
    <source>
        <dbReference type="ARBA" id="ARBA00022692"/>
    </source>
</evidence>
<dbReference type="CDD" id="cd13136">
    <property type="entry name" value="MATE_DinF_like"/>
    <property type="match status" value="1"/>
</dbReference>
<feature type="transmembrane region" description="Helical" evidence="6">
    <location>
        <begin position="406"/>
        <end position="425"/>
    </location>
</feature>
<feature type="transmembrane region" description="Helical" evidence="6">
    <location>
        <begin position="129"/>
        <end position="150"/>
    </location>
</feature>
<name>A0A7V9Z2R0_9BACL</name>
<feature type="transmembrane region" description="Helical" evidence="6">
    <location>
        <begin position="381"/>
        <end position="400"/>
    </location>
</feature>
<organism evidence="7 8">
    <name type="scientific">[Anoxybacillus] calidus</name>
    <dbReference type="NCBI Taxonomy" id="575178"/>
    <lineage>
        <taxon>Bacteria</taxon>
        <taxon>Bacillati</taxon>
        <taxon>Bacillota</taxon>
        <taxon>Bacilli</taxon>
        <taxon>Bacillales</taxon>
        <taxon>Anoxybacillaceae</taxon>
        <taxon>Paranoxybacillus</taxon>
    </lineage>
</organism>
<evidence type="ECO:0000256" key="6">
    <source>
        <dbReference type="SAM" id="Phobius"/>
    </source>
</evidence>
<keyword evidence="5 6" id="KW-0472">Membrane</keyword>
<dbReference type="NCBIfam" id="TIGR00797">
    <property type="entry name" value="matE"/>
    <property type="match status" value="1"/>
</dbReference>
<comment type="subcellular location">
    <subcellularLocation>
        <location evidence="1">Membrane</location>
        <topology evidence="1">Multi-pass membrane protein</topology>
    </subcellularLocation>
</comment>
<gene>
    <name evidence="7" type="ORF">HNQ85_003237</name>
</gene>
<accession>A0A7V9Z2R0</accession>
<keyword evidence="8" id="KW-1185">Reference proteome</keyword>
<feature type="transmembrane region" description="Helical" evidence="6">
    <location>
        <begin position="157"/>
        <end position="178"/>
    </location>
</feature>
<feature type="transmembrane region" description="Helical" evidence="6">
    <location>
        <begin position="184"/>
        <end position="205"/>
    </location>
</feature>
<keyword evidence="4 6" id="KW-1133">Transmembrane helix</keyword>
<feature type="transmembrane region" description="Helical" evidence="6">
    <location>
        <begin position="40"/>
        <end position="60"/>
    </location>
</feature>
<protein>
    <submittedName>
        <fullName evidence="7">MATE family multidrug resistance protein</fullName>
    </submittedName>
</protein>
<dbReference type="PANTHER" id="PTHR42893">
    <property type="entry name" value="PROTEIN DETOXIFICATION 44, CHLOROPLASTIC-RELATED"/>
    <property type="match status" value="1"/>
</dbReference>
<dbReference type="EMBL" id="JACDUU010000010">
    <property type="protein sequence ID" value="MBA2872922.1"/>
    <property type="molecule type" value="Genomic_DNA"/>
</dbReference>
<comment type="caution">
    <text evidence="7">The sequence shown here is derived from an EMBL/GenBank/DDBJ whole genome shotgun (WGS) entry which is preliminary data.</text>
</comment>
<feature type="transmembrane region" description="Helical" evidence="6">
    <location>
        <begin position="312"/>
        <end position="336"/>
    </location>
</feature>
<feature type="transmembrane region" description="Helical" evidence="6">
    <location>
        <begin position="236"/>
        <end position="255"/>
    </location>
</feature>
<feature type="transmembrane region" description="Helical" evidence="6">
    <location>
        <begin position="348"/>
        <end position="369"/>
    </location>
</feature>
<reference evidence="7 8" key="1">
    <citation type="submission" date="2020-07" db="EMBL/GenBank/DDBJ databases">
        <title>Genomic Encyclopedia of Type Strains, Phase IV (KMG-IV): sequencing the most valuable type-strain genomes for metagenomic binning, comparative biology and taxonomic classification.</title>
        <authorList>
            <person name="Goeker M."/>
        </authorList>
    </citation>
    <scope>NUCLEOTIDE SEQUENCE [LARGE SCALE GENOMIC DNA]</scope>
    <source>
        <strain evidence="7 8">DSM 25220</strain>
    </source>
</reference>
<evidence type="ECO:0000256" key="1">
    <source>
        <dbReference type="ARBA" id="ARBA00004141"/>
    </source>
</evidence>